<feature type="compositionally biased region" description="Low complexity" evidence="2">
    <location>
        <begin position="214"/>
        <end position="231"/>
    </location>
</feature>
<feature type="coiled-coil region" evidence="1">
    <location>
        <begin position="104"/>
        <end position="131"/>
    </location>
</feature>
<evidence type="ECO:0000256" key="1">
    <source>
        <dbReference type="SAM" id="Coils"/>
    </source>
</evidence>
<dbReference type="Proteomes" id="UP000023152">
    <property type="component" value="Unassembled WGS sequence"/>
</dbReference>
<sequence>MVTEKMKSADVKAESKETTEATAATAAVAKTEGNKASMIQRLRDLQKENARLMAKLKRIQKERTQHESVTKELQCKVQTLEDTLHLQSVDCSVAKSSKKPEQYETQVEHTIQELRSQLQQMNQEKVLQSKRVAGLQKLANRHDERTIYHKSAYDEIIDKLERLKQSLYSSLLHSPSSDVNTNANTNININININANANATLTSAVTLKPAVGVNSNNDSNDNNSNNSNNSNTRKRKADSLEPSHDHDRVVKDDDIAVIQIINGQVVCVCICLFLYWHTHPLSFQSLLSCVNEIKKSNRNDDVLVKVEMSENARAISMQPFAGDANTSASAMSKMEKSNSIGEIRDFADFGKPTTPAPICPFDNWLTDKLSIFLFFFFFDTIFYLKINYASFNYIFLSIILQKCQSVQKSIHSINFHKFSTILNDVMLKIYLKKQGNGGVCIEKEFGLITNGYLILNNTLLIIKKQAFSLGNIRHGKGQAKTKKLDSHTSYCCHYCRVISCHEFGIFYFINPLLFNIYCSPREKEQLMRLMIIILLIIRCKSHMTKQKY</sequence>
<feature type="compositionally biased region" description="Basic and acidic residues" evidence="2">
    <location>
        <begin position="237"/>
        <end position="246"/>
    </location>
</feature>
<comment type="caution">
    <text evidence="4">The sequence shown here is derived from an EMBL/GenBank/DDBJ whole genome shotgun (WGS) entry which is preliminary data.</text>
</comment>
<dbReference type="AlphaFoldDB" id="X6L7J0"/>
<keyword evidence="3" id="KW-0812">Transmembrane</keyword>
<name>X6L7J0_RETFI</name>
<dbReference type="EMBL" id="ASPP01050094">
    <property type="protein sequence ID" value="ETN97320.1"/>
    <property type="molecule type" value="Genomic_DNA"/>
</dbReference>
<evidence type="ECO:0000256" key="3">
    <source>
        <dbReference type="SAM" id="Phobius"/>
    </source>
</evidence>
<keyword evidence="1" id="KW-0175">Coiled coil</keyword>
<feature type="transmembrane region" description="Helical" evidence="3">
    <location>
        <begin position="255"/>
        <end position="276"/>
    </location>
</feature>
<protein>
    <submittedName>
        <fullName evidence="4">Uncharacterized protein</fullName>
    </submittedName>
</protein>
<organism evidence="4 5">
    <name type="scientific">Reticulomyxa filosa</name>
    <dbReference type="NCBI Taxonomy" id="46433"/>
    <lineage>
        <taxon>Eukaryota</taxon>
        <taxon>Sar</taxon>
        <taxon>Rhizaria</taxon>
        <taxon>Retaria</taxon>
        <taxon>Foraminifera</taxon>
        <taxon>Monothalamids</taxon>
        <taxon>Reticulomyxidae</taxon>
        <taxon>Reticulomyxa</taxon>
    </lineage>
</organism>
<feature type="region of interest" description="Disordered" evidence="2">
    <location>
        <begin position="212"/>
        <end position="246"/>
    </location>
</feature>
<proteinExistence type="predicted"/>
<keyword evidence="3" id="KW-1133">Transmembrane helix</keyword>
<feature type="region of interest" description="Disordered" evidence="2">
    <location>
        <begin position="1"/>
        <end position="28"/>
    </location>
</feature>
<feature type="transmembrane region" description="Helical" evidence="3">
    <location>
        <begin position="371"/>
        <end position="400"/>
    </location>
</feature>
<evidence type="ECO:0000313" key="4">
    <source>
        <dbReference type="EMBL" id="ETN97320.1"/>
    </source>
</evidence>
<keyword evidence="3" id="KW-0472">Membrane</keyword>
<keyword evidence="5" id="KW-1185">Reference proteome</keyword>
<reference evidence="4 5" key="1">
    <citation type="journal article" date="2013" name="Curr. Biol.">
        <title>The Genome of the Foraminiferan Reticulomyxa filosa.</title>
        <authorList>
            <person name="Glockner G."/>
            <person name="Hulsmann N."/>
            <person name="Schleicher M."/>
            <person name="Noegel A.A."/>
            <person name="Eichinger L."/>
            <person name="Gallinger C."/>
            <person name="Pawlowski J."/>
            <person name="Sierra R."/>
            <person name="Euteneuer U."/>
            <person name="Pillet L."/>
            <person name="Moustafa A."/>
            <person name="Platzer M."/>
            <person name="Groth M."/>
            <person name="Szafranski K."/>
            <person name="Schliwa M."/>
        </authorList>
    </citation>
    <scope>NUCLEOTIDE SEQUENCE [LARGE SCALE GENOMIC DNA]</scope>
</reference>
<gene>
    <name evidence="4" type="ORF">RFI_40211</name>
</gene>
<evidence type="ECO:0000256" key="2">
    <source>
        <dbReference type="SAM" id="MobiDB-lite"/>
    </source>
</evidence>
<evidence type="ECO:0000313" key="5">
    <source>
        <dbReference type="Proteomes" id="UP000023152"/>
    </source>
</evidence>
<feature type="compositionally biased region" description="Basic and acidic residues" evidence="2">
    <location>
        <begin position="1"/>
        <end position="19"/>
    </location>
</feature>
<feature type="coiled-coil region" evidence="1">
    <location>
        <begin position="28"/>
        <end position="76"/>
    </location>
</feature>
<accession>X6L7J0</accession>